<proteinExistence type="predicted"/>
<evidence type="ECO:0000313" key="2">
    <source>
        <dbReference type="EMBL" id="BFO22183.1"/>
    </source>
</evidence>
<gene>
    <name evidence="2" type="ORF">SHKM778_85710</name>
</gene>
<name>A0AAT9HYB3_9ACTN</name>
<accession>A0AAT9HYB3</accession>
<protein>
    <submittedName>
        <fullName evidence="2">Uncharacterized protein</fullName>
    </submittedName>
</protein>
<feature type="region of interest" description="Disordered" evidence="1">
    <location>
        <begin position="146"/>
        <end position="165"/>
    </location>
</feature>
<reference evidence="2" key="1">
    <citation type="submission" date="2024-06" db="EMBL/GenBank/DDBJ databases">
        <authorList>
            <consortium name="consrtm"/>
            <person name="Uemura M."/>
            <person name="Terahara T."/>
        </authorList>
    </citation>
    <scope>NUCLEOTIDE SEQUENCE</scope>
    <source>
        <strain evidence="2">KM77-8</strain>
    </source>
</reference>
<dbReference type="AlphaFoldDB" id="A0AAT9HYB3"/>
<dbReference type="EMBL" id="AP035768">
    <property type="protein sequence ID" value="BFO22183.1"/>
    <property type="molecule type" value="Genomic_DNA"/>
</dbReference>
<sequence length="188" mass="19044">MLTDRLDVAHLETGTFQQGHRGAQRGEFAVGEDVGVDEGVHPVRRLVPLRAARDLVVQQPSAGPEQPVQGGGVLQIALGADVFGHTDGGHGVVRSVGHVPVVLYADVDAVGQSLVGDTLTGVRGLFPGEGHADDARAVLAGGVDRHGTPAAADVQQAPAGPQGELAGDESELVVLGLFEGAPRGGAGQ</sequence>
<organism evidence="2">
    <name type="scientific">Streptomyces haneummycinicus</name>
    <dbReference type="NCBI Taxonomy" id="3074435"/>
    <lineage>
        <taxon>Bacteria</taxon>
        <taxon>Bacillati</taxon>
        <taxon>Actinomycetota</taxon>
        <taxon>Actinomycetes</taxon>
        <taxon>Kitasatosporales</taxon>
        <taxon>Streptomycetaceae</taxon>
        <taxon>Streptomyces</taxon>
    </lineage>
</organism>
<reference evidence="2" key="2">
    <citation type="submission" date="2024-07" db="EMBL/GenBank/DDBJ databases">
        <title>Streptomyces haneummycinica sp. nov., a new antibiotic-producing actinobacterium isolated from marine sediment.</title>
        <authorList>
            <person name="Uemura M."/>
            <person name="Hamada M."/>
            <person name="Hirano S."/>
            <person name="Kobayashi K."/>
            <person name="Ohshiro T."/>
            <person name="Kobayashi T."/>
            <person name="Terahara T."/>
        </authorList>
    </citation>
    <scope>NUCLEOTIDE SEQUENCE</scope>
    <source>
        <strain evidence="2">KM77-8</strain>
    </source>
</reference>
<evidence type="ECO:0000256" key="1">
    <source>
        <dbReference type="SAM" id="MobiDB-lite"/>
    </source>
</evidence>